<keyword evidence="3 11" id="KW-1134">Transmembrane beta strand</keyword>
<sequence>MRTSKYRSRADLCLPAGGHYTLRRRLGLVSALALATVAAPALAQTAAAPDGDGEAASGAAAPITDIVVTAQKRETSVQRTPLAVTALSSDLLKQNAVVDAVDLNGLVPGLVISTSEGFERNLAIRGIGFNVPQNDSAQPSISYHVDGVYIANPVALNTNFLDVDHVEVVRGPQGTVYGQNSTGGTVNLVTAQPKLGQTTGFVHFDTGMYALAQFEGAVNVPIGDTVAVRIAGQGTHHDGYANATQVPGTNGHYGLSDENSLHGRITLLYEPTDKFSLVLRAEYAHARNHETEGKNIFDPNPNPWQQTSDWPGIMKYDNTVFTGTLNYDFGWAKLKALGSWQMVRQNGSVNEDGLDLATAVSTYGYPGGTYGYTDVHDLQYFYHRSTAKTGEVDLASPGGQFVDWIVGGFYLSSDYHVGYDQYAVHAYPTTGDPSSLVNQLFPTVTDANSLGFDSPNGFFYPYFYSISYLTRESWSLYGQATMHLTHTLRLTGGIRYTQDRNSTSICDYACSTPVDVSKSNNAWTGKVGVEFDAAPHTLVYGSWSTGFKPGGGNISAAPIRLGYTYDPETIKAWELGVKTTQLDGKLRLNVAGFYYFYKNLQFEGEDAIAYQGGVANIPKLHVYGIEAEMNAVLPKGFRFDGNVTVEGSKMTEHYLLLDNIRGYNIDKQTFAQYPYGDTCVFASSACAAQDVAARSSAYYDVYGNPAPNLPSVTAMGTLSHVLDLGRGSSLTTAFQGEYRHSYVNAAYGDVVIDGVHVYRTPGYTLWNLSFRFKPRDPRLTFSAVIKNITNSGAVLGQFTNQFGGEVTRQYTPPRRLIVSAEYRF</sequence>
<evidence type="ECO:0000256" key="1">
    <source>
        <dbReference type="ARBA" id="ARBA00004571"/>
    </source>
</evidence>
<dbReference type="Pfam" id="PF07715">
    <property type="entry name" value="Plug"/>
    <property type="match status" value="1"/>
</dbReference>
<evidence type="ECO:0000259" key="14">
    <source>
        <dbReference type="Pfam" id="PF00593"/>
    </source>
</evidence>
<evidence type="ECO:0000256" key="10">
    <source>
        <dbReference type="ARBA" id="ARBA00023237"/>
    </source>
</evidence>
<keyword evidence="7" id="KW-0406">Ion transport</keyword>
<keyword evidence="8 12" id="KW-0798">TonB box</keyword>
<keyword evidence="9 11" id="KW-0472">Membrane</keyword>
<evidence type="ECO:0000256" key="2">
    <source>
        <dbReference type="ARBA" id="ARBA00022448"/>
    </source>
</evidence>
<feature type="domain" description="TonB-dependent receptor plug" evidence="15">
    <location>
        <begin position="77"/>
        <end position="185"/>
    </location>
</feature>
<dbReference type="InterPro" id="IPR012910">
    <property type="entry name" value="Plug_dom"/>
</dbReference>
<dbReference type="SUPFAM" id="SSF56935">
    <property type="entry name" value="Porins"/>
    <property type="match status" value="1"/>
</dbReference>
<dbReference type="PANTHER" id="PTHR32552:SF81">
    <property type="entry name" value="TONB-DEPENDENT OUTER MEMBRANE RECEPTOR"/>
    <property type="match status" value="1"/>
</dbReference>
<evidence type="ECO:0000256" key="7">
    <source>
        <dbReference type="ARBA" id="ARBA00023065"/>
    </source>
</evidence>
<dbReference type="InterPro" id="IPR036942">
    <property type="entry name" value="Beta-barrel_TonB_sf"/>
</dbReference>
<keyword evidence="5 11" id="KW-0812">Transmembrane</keyword>
<feature type="chain" id="PRO_5003272607" evidence="13">
    <location>
        <begin position="44"/>
        <end position="824"/>
    </location>
</feature>
<dbReference type="Proteomes" id="UP000004728">
    <property type="component" value="Unassembled WGS sequence"/>
</dbReference>
<evidence type="ECO:0000256" key="8">
    <source>
        <dbReference type="ARBA" id="ARBA00023077"/>
    </source>
</evidence>
<evidence type="ECO:0000313" key="17">
    <source>
        <dbReference type="Proteomes" id="UP000004728"/>
    </source>
</evidence>
<evidence type="ECO:0000256" key="12">
    <source>
        <dbReference type="RuleBase" id="RU003357"/>
    </source>
</evidence>
<keyword evidence="2 11" id="KW-0813">Transport</keyword>
<dbReference type="GO" id="GO:0009279">
    <property type="term" value="C:cell outer membrane"/>
    <property type="evidence" value="ECO:0007669"/>
    <property type="project" value="UniProtKB-SubCell"/>
</dbReference>
<gene>
    <name evidence="16" type="ORF">Y88_2786</name>
</gene>
<proteinExistence type="inferred from homology"/>
<comment type="subcellular location">
    <subcellularLocation>
        <location evidence="1 11">Cell outer membrane</location>
        <topology evidence="1 11">Multi-pass membrane protein</topology>
    </subcellularLocation>
</comment>
<dbReference type="FunCoup" id="F1Z486">
    <property type="interactions" value="51"/>
</dbReference>
<dbReference type="Pfam" id="PF00593">
    <property type="entry name" value="TonB_dep_Rec_b-barrel"/>
    <property type="match status" value="1"/>
</dbReference>
<dbReference type="PANTHER" id="PTHR32552">
    <property type="entry name" value="FERRICHROME IRON RECEPTOR-RELATED"/>
    <property type="match status" value="1"/>
</dbReference>
<evidence type="ECO:0000256" key="9">
    <source>
        <dbReference type="ARBA" id="ARBA00023136"/>
    </source>
</evidence>
<dbReference type="STRING" id="983920.Y88_2786"/>
<feature type="domain" description="TonB-dependent receptor-like beta-barrel" evidence="14">
    <location>
        <begin position="301"/>
        <end position="788"/>
    </location>
</feature>
<dbReference type="PROSITE" id="PS52016">
    <property type="entry name" value="TONB_DEPENDENT_REC_3"/>
    <property type="match status" value="1"/>
</dbReference>
<keyword evidence="16" id="KW-0675">Receptor</keyword>
<reference evidence="16 17" key="1">
    <citation type="journal article" date="2012" name="J. Bacteriol.">
        <title>Draft Genome Sequence of Novosphingobium nitrogenifigens Y88T.</title>
        <authorList>
            <person name="Strabala T.J."/>
            <person name="Macdonald L."/>
            <person name="Liu V."/>
            <person name="Smit A.M."/>
        </authorList>
    </citation>
    <scope>NUCLEOTIDE SEQUENCE [LARGE SCALE GENOMIC DNA]</scope>
    <source>
        <strain evidence="16 17">DSM 19370</strain>
    </source>
</reference>
<dbReference type="InterPro" id="IPR000531">
    <property type="entry name" value="Beta-barrel_TonB"/>
</dbReference>
<keyword evidence="10 11" id="KW-0998">Cell outer membrane</keyword>
<dbReference type="HOGENOM" id="CLU_008287_15_0_5"/>
<keyword evidence="6" id="KW-0408">Iron</keyword>
<accession>F1Z486</accession>
<evidence type="ECO:0000259" key="15">
    <source>
        <dbReference type="Pfam" id="PF07715"/>
    </source>
</evidence>
<comment type="similarity">
    <text evidence="11 12">Belongs to the TonB-dependent receptor family.</text>
</comment>
<comment type="caution">
    <text evidence="16">The sequence shown here is derived from an EMBL/GenBank/DDBJ whole genome shotgun (WGS) entry which is preliminary data.</text>
</comment>
<evidence type="ECO:0000313" key="16">
    <source>
        <dbReference type="EMBL" id="EGD60496.1"/>
    </source>
</evidence>
<dbReference type="eggNOG" id="COG4774">
    <property type="taxonomic scope" value="Bacteria"/>
</dbReference>
<evidence type="ECO:0000256" key="6">
    <source>
        <dbReference type="ARBA" id="ARBA00023004"/>
    </source>
</evidence>
<keyword evidence="17" id="KW-1185">Reference proteome</keyword>
<feature type="signal peptide" evidence="13">
    <location>
        <begin position="1"/>
        <end position="43"/>
    </location>
</feature>
<dbReference type="OrthoDB" id="9760333at2"/>
<dbReference type="InParanoid" id="F1Z486"/>
<evidence type="ECO:0000256" key="5">
    <source>
        <dbReference type="ARBA" id="ARBA00022692"/>
    </source>
</evidence>
<protein>
    <submittedName>
        <fullName evidence="16">TonB-dependent receptor</fullName>
    </submittedName>
</protein>
<organism evidence="16 17">
    <name type="scientific">Novosphingobium nitrogenifigens DSM 19370</name>
    <dbReference type="NCBI Taxonomy" id="983920"/>
    <lineage>
        <taxon>Bacteria</taxon>
        <taxon>Pseudomonadati</taxon>
        <taxon>Pseudomonadota</taxon>
        <taxon>Alphaproteobacteria</taxon>
        <taxon>Sphingomonadales</taxon>
        <taxon>Sphingomonadaceae</taxon>
        <taxon>Novosphingobium</taxon>
    </lineage>
</organism>
<dbReference type="EMBL" id="AEWJ01000018">
    <property type="protein sequence ID" value="EGD60496.1"/>
    <property type="molecule type" value="Genomic_DNA"/>
</dbReference>
<keyword evidence="13" id="KW-0732">Signal</keyword>
<evidence type="ECO:0000256" key="4">
    <source>
        <dbReference type="ARBA" id="ARBA00022496"/>
    </source>
</evidence>
<dbReference type="AlphaFoldDB" id="F1Z486"/>
<evidence type="ECO:0000256" key="3">
    <source>
        <dbReference type="ARBA" id="ARBA00022452"/>
    </source>
</evidence>
<keyword evidence="4" id="KW-0410">Iron transport</keyword>
<dbReference type="InterPro" id="IPR039426">
    <property type="entry name" value="TonB-dep_rcpt-like"/>
</dbReference>
<dbReference type="RefSeq" id="WP_008068317.1">
    <property type="nucleotide sequence ID" value="NZ_AQWK01000009.1"/>
</dbReference>
<dbReference type="GO" id="GO:0006826">
    <property type="term" value="P:iron ion transport"/>
    <property type="evidence" value="ECO:0007669"/>
    <property type="project" value="UniProtKB-KW"/>
</dbReference>
<evidence type="ECO:0000256" key="13">
    <source>
        <dbReference type="SAM" id="SignalP"/>
    </source>
</evidence>
<dbReference type="Gene3D" id="2.40.170.20">
    <property type="entry name" value="TonB-dependent receptor, beta-barrel domain"/>
    <property type="match status" value="1"/>
</dbReference>
<evidence type="ECO:0000256" key="11">
    <source>
        <dbReference type="PROSITE-ProRule" id="PRU01360"/>
    </source>
</evidence>
<name>F1Z486_9SPHN</name>